<evidence type="ECO:0000313" key="2">
    <source>
        <dbReference type="Proteomes" id="UP001316384"/>
    </source>
</evidence>
<proteinExistence type="predicted"/>
<gene>
    <name evidence="1" type="ORF">NP048_00270</name>
</gene>
<evidence type="ECO:0000313" key="1">
    <source>
        <dbReference type="EMBL" id="UUI71949.1"/>
    </source>
</evidence>
<sequence>MLALAACTGGGAPARDDVAPMWAAEIDRILADSPSDLEKRALADGKISDGEMSEARNAFKSCIEDLPYGFDVEILPDGGFDIGPLDKFYDSFSSEEEGRAAYQALVDDCETGTTGALGMLHAAMRDNPQGKTSVQLIRECFDEHDVKDGAGLTDDAFKDLLESPDYTPSTAWAQSCFIDPESDVLMEEPMEPLQQDTE</sequence>
<keyword evidence="2" id="KW-1185">Reference proteome</keyword>
<dbReference type="Proteomes" id="UP001316384">
    <property type="component" value="Chromosome"/>
</dbReference>
<accession>A0ABY5KQC5</accession>
<organism evidence="1 2">
    <name type="scientific">Cellulomonas xiejunii</name>
    <dbReference type="NCBI Taxonomy" id="2968083"/>
    <lineage>
        <taxon>Bacteria</taxon>
        <taxon>Bacillati</taxon>
        <taxon>Actinomycetota</taxon>
        <taxon>Actinomycetes</taxon>
        <taxon>Micrococcales</taxon>
        <taxon>Cellulomonadaceae</taxon>
        <taxon>Cellulomonas</taxon>
    </lineage>
</organism>
<protein>
    <recommendedName>
        <fullName evidence="3">Lipoprotein</fullName>
    </recommendedName>
</protein>
<dbReference type="EMBL" id="CP101987">
    <property type="protein sequence ID" value="UUI71949.1"/>
    <property type="molecule type" value="Genomic_DNA"/>
</dbReference>
<evidence type="ECO:0008006" key="3">
    <source>
        <dbReference type="Google" id="ProtNLM"/>
    </source>
</evidence>
<name>A0ABY5KQC5_9CELL</name>
<dbReference type="RefSeq" id="WP_256769387.1">
    <property type="nucleotide sequence ID" value="NZ_CP101987.1"/>
</dbReference>
<reference evidence="1 2" key="1">
    <citation type="submission" date="2022-07" db="EMBL/GenBank/DDBJ databases">
        <title>Novel species in genus cellulomonas.</title>
        <authorList>
            <person name="Ye L."/>
        </authorList>
    </citation>
    <scope>NUCLEOTIDE SEQUENCE [LARGE SCALE GENOMIC DNA]</scope>
    <source>
        <strain evidence="2">zg-B89</strain>
    </source>
</reference>